<dbReference type="SMART" id="SM00345">
    <property type="entry name" value="HTH_GNTR"/>
    <property type="match status" value="1"/>
</dbReference>
<evidence type="ECO:0000256" key="2">
    <source>
        <dbReference type="ARBA" id="ARBA00023125"/>
    </source>
</evidence>
<dbReference type="EMBL" id="JACCBB010000001">
    <property type="protein sequence ID" value="NYD22064.1"/>
    <property type="molecule type" value="Genomic_DNA"/>
</dbReference>
<evidence type="ECO:0000256" key="3">
    <source>
        <dbReference type="ARBA" id="ARBA00023163"/>
    </source>
</evidence>
<organism evidence="5 6">
    <name type="scientific">Kineococcus aurantiacus</name>
    <dbReference type="NCBI Taxonomy" id="37633"/>
    <lineage>
        <taxon>Bacteria</taxon>
        <taxon>Bacillati</taxon>
        <taxon>Actinomycetota</taxon>
        <taxon>Actinomycetes</taxon>
        <taxon>Kineosporiales</taxon>
        <taxon>Kineosporiaceae</taxon>
        <taxon>Kineococcus</taxon>
    </lineage>
</organism>
<dbReference type="Proteomes" id="UP000521922">
    <property type="component" value="Unassembled WGS sequence"/>
</dbReference>
<dbReference type="PANTHER" id="PTHR38445:SF9">
    <property type="entry name" value="HTH-TYPE TRANSCRIPTIONAL REPRESSOR YTRA"/>
    <property type="match status" value="1"/>
</dbReference>
<keyword evidence="2" id="KW-0238">DNA-binding</keyword>
<dbReference type="RefSeq" id="WP_179750774.1">
    <property type="nucleotide sequence ID" value="NZ_BAAAGN010000005.1"/>
</dbReference>
<gene>
    <name evidence="5" type="ORF">BJ968_001604</name>
</gene>
<proteinExistence type="predicted"/>
<keyword evidence="6" id="KW-1185">Reference proteome</keyword>
<sequence length="134" mass="14324">MSELRVVVDTRSAVPAYEQLREQVTALVTTGALAEGDRLPAARALAADLGLAVGTVQRAYRELELAGTVVSRRRTGTVVAARVSVEEDVRWAAEGFVERALSSGLSPDQALDVVRAALESVGRTRESPRRAPAR</sequence>
<feature type="domain" description="HTH gntR-type" evidence="4">
    <location>
        <begin position="14"/>
        <end position="82"/>
    </location>
</feature>
<keyword evidence="3" id="KW-0804">Transcription</keyword>
<evidence type="ECO:0000313" key="6">
    <source>
        <dbReference type="Proteomes" id="UP000521922"/>
    </source>
</evidence>
<dbReference type="PANTHER" id="PTHR38445">
    <property type="entry name" value="HTH-TYPE TRANSCRIPTIONAL REPRESSOR YTRA"/>
    <property type="match status" value="1"/>
</dbReference>
<accession>A0A7Y9DK50</accession>
<evidence type="ECO:0000256" key="1">
    <source>
        <dbReference type="ARBA" id="ARBA00023015"/>
    </source>
</evidence>
<dbReference type="SUPFAM" id="SSF46785">
    <property type="entry name" value="Winged helix' DNA-binding domain"/>
    <property type="match status" value="1"/>
</dbReference>
<dbReference type="PROSITE" id="PS50949">
    <property type="entry name" value="HTH_GNTR"/>
    <property type="match status" value="1"/>
</dbReference>
<dbReference type="InterPro" id="IPR000524">
    <property type="entry name" value="Tscrpt_reg_HTH_GntR"/>
</dbReference>
<keyword evidence="1" id="KW-0805">Transcription regulation</keyword>
<dbReference type="Pfam" id="PF00392">
    <property type="entry name" value="GntR"/>
    <property type="match status" value="1"/>
</dbReference>
<dbReference type="GO" id="GO:0003700">
    <property type="term" value="F:DNA-binding transcription factor activity"/>
    <property type="evidence" value="ECO:0007669"/>
    <property type="project" value="InterPro"/>
</dbReference>
<reference evidence="5 6" key="1">
    <citation type="submission" date="2020-07" db="EMBL/GenBank/DDBJ databases">
        <title>Sequencing the genomes of 1000 actinobacteria strains.</title>
        <authorList>
            <person name="Klenk H.-P."/>
        </authorList>
    </citation>
    <scope>NUCLEOTIDE SEQUENCE [LARGE SCALE GENOMIC DNA]</scope>
    <source>
        <strain evidence="5 6">DSM 7487</strain>
    </source>
</reference>
<dbReference type="Gene3D" id="1.10.10.10">
    <property type="entry name" value="Winged helix-like DNA-binding domain superfamily/Winged helix DNA-binding domain"/>
    <property type="match status" value="1"/>
</dbReference>
<evidence type="ECO:0000259" key="4">
    <source>
        <dbReference type="PROSITE" id="PS50949"/>
    </source>
</evidence>
<name>A0A7Y9DK50_9ACTN</name>
<evidence type="ECO:0000313" key="5">
    <source>
        <dbReference type="EMBL" id="NYD22064.1"/>
    </source>
</evidence>
<protein>
    <submittedName>
        <fullName evidence="5">GntR family transcriptional regulator</fullName>
    </submittedName>
</protein>
<dbReference type="GO" id="GO:0003677">
    <property type="term" value="F:DNA binding"/>
    <property type="evidence" value="ECO:0007669"/>
    <property type="project" value="UniProtKB-KW"/>
</dbReference>
<dbReference type="InterPro" id="IPR036388">
    <property type="entry name" value="WH-like_DNA-bd_sf"/>
</dbReference>
<comment type="caution">
    <text evidence="5">The sequence shown here is derived from an EMBL/GenBank/DDBJ whole genome shotgun (WGS) entry which is preliminary data.</text>
</comment>
<dbReference type="AlphaFoldDB" id="A0A7Y9DK50"/>
<dbReference type="InterPro" id="IPR036390">
    <property type="entry name" value="WH_DNA-bd_sf"/>
</dbReference>